<sequence length="53" mass="5886">MHNIQSNSPLVNCTGQLRTNSQLLYNDDLTLPELSNKPSPYSIHKSTSLGNDK</sequence>
<protein>
    <submittedName>
        <fullName evidence="2">Uncharacterized protein</fullName>
    </submittedName>
</protein>
<feature type="compositionally biased region" description="Polar residues" evidence="1">
    <location>
        <begin position="36"/>
        <end position="53"/>
    </location>
</feature>
<reference evidence="2" key="1">
    <citation type="submission" date="2014-11" db="EMBL/GenBank/DDBJ databases">
        <authorList>
            <person name="Amaro Gonzalez C."/>
        </authorList>
    </citation>
    <scope>NUCLEOTIDE SEQUENCE</scope>
</reference>
<organism evidence="2">
    <name type="scientific">Anguilla anguilla</name>
    <name type="common">European freshwater eel</name>
    <name type="synonym">Muraena anguilla</name>
    <dbReference type="NCBI Taxonomy" id="7936"/>
    <lineage>
        <taxon>Eukaryota</taxon>
        <taxon>Metazoa</taxon>
        <taxon>Chordata</taxon>
        <taxon>Craniata</taxon>
        <taxon>Vertebrata</taxon>
        <taxon>Euteleostomi</taxon>
        <taxon>Actinopterygii</taxon>
        <taxon>Neopterygii</taxon>
        <taxon>Teleostei</taxon>
        <taxon>Anguilliformes</taxon>
        <taxon>Anguillidae</taxon>
        <taxon>Anguilla</taxon>
    </lineage>
</organism>
<dbReference type="EMBL" id="GBXM01052099">
    <property type="protein sequence ID" value="JAH56478.1"/>
    <property type="molecule type" value="Transcribed_RNA"/>
</dbReference>
<proteinExistence type="predicted"/>
<name>A0A0E9T9C4_ANGAN</name>
<accession>A0A0E9T9C4</accession>
<feature type="region of interest" description="Disordered" evidence="1">
    <location>
        <begin position="31"/>
        <end position="53"/>
    </location>
</feature>
<reference evidence="2" key="2">
    <citation type="journal article" date="2015" name="Fish Shellfish Immunol.">
        <title>Early steps in the European eel (Anguilla anguilla)-Vibrio vulnificus interaction in the gills: Role of the RtxA13 toxin.</title>
        <authorList>
            <person name="Callol A."/>
            <person name="Pajuelo D."/>
            <person name="Ebbesson L."/>
            <person name="Teles M."/>
            <person name="MacKenzie S."/>
            <person name="Amaro C."/>
        </authorList>
    </citation>
    <scope>NUCLEOTIDE SEQUENCE</scope>
</reference>
<evidence type="ECO:0000256" key="1">
    <source>
        <dbReference type="SAM" id="MobiDB-lite"/>
    </source>
</evidence>
<dbReference type="AlphaFoldDB" id="A0A0E9T9C4"/>
<dbReference type="EMBL" id="GBXM01045882">
    <property type="protein sequence ID" value="JAH62695.1"/>
    <property type="molecule type" value="Transcribed_RNA"/>
</dbReference>
<evidence type="ECO:0000313" key="2">
    <source>
        <dbReference type="EMBL" id="JAH49343.1"/>
    </source>
</evidence>
<dbReference type="EMBL" id="GBXM01059234">
    <property type="protein sequence ID" value="JAH49343.1"/>
    <property type="molecule type" value="Transcribed_RNA"/>
</dbReference>